<dbReference type="Pfam" id="PF05699">
    <property type="entry name" value="Dimer_Tnp_hAT"/>
    <property type="match status" value="1"/>
</dbReference>
<evidence type="ECO:0000313" key="4">
    <source>
        <dbReference type="RefSeq" id="XP_065666283.1"/>
    </source>
</evidence>
<dbReference type="InterPro" id="IPR008906">
    <property type="entry name" value="HATC_C_dom"/>
</dbReference>
<dbReference type="SUPFAM" id="SSF53098">
    <property type="entry name" value="Ribonuclease H-like"/>
    <property type="match status" value="1"/>
</dbReference>
<dbReference type="InterPro" id="IPR025525">
    <property type="entry name" value="hAT-like_transposase_RNase-H"/>
</dbReference>
<evidence type="ECO:0000313" key="3">
    <source>
        <dbReference type="Proteomes" id="UP001652625"/>
    </source>
</evidence>
<reference evidence="4" key="1">
    <citation type="submission" date="2025-08" db="UniProtKB">
        <authorList>
            <consortium name="RefSeq"/>
        </authorList>
    </citation>
    <scope>IDENTIFICATION</scope>
</reference>
<dbReference type="Pfam" id="PF14372">
    <property type="entry name" value="hAT-like_RNase-H"/>
    <property type="match status" value="1"/>
</dbReference>
<feature type="domain" description="HAT C-terminal dimerisation" evidence="1">
    <location>
        <begin position="66"/>
        <end position="152"/>
    </location>
</feature>
<accession>A0ABM4CWI1</accession>
<protein>
    <submittedName>
        <fullName evidence="4">Uncharacterized protein LOC136087439</fullName>
    </submittedName>
</protein>
<evidence type="ECO:0000259" key="1">
    <source>
        <dbReference type="Pfam" id="PF05699"/>
    </source>
</evidence>
<proteinExistence type="predicted"/>
<dbReference type="PANTHER" id="PTHR23272:SF182">
    <property type="entry name" value="OS09G0381850 PROTEIN"/>
    <property type="match status" value="1"/>
</dbReference>
<feature type="domain" description="hAT-like transposase RNase-H fold" evidence="2">
    <location>
        <begin position="1"/>
        <end position="54"/>
    </location>
</feature>
<dbReference type="PANTHER" id="PTHR23272">
    <property type="entry name" value="BED FINGER-RELATED"/>
    <property type="match status" value="1"/>
</dbReference>
<dbReference type="GeneID" id="136087439"/>
<dbReference type="Proteomes" id="UP001652625">
    <property type="component" value="Chromosome 11"/>
</dbReference>
<gene>
    <name evidence="4" type="primary">LOC136087439</name>
</gene>
<dbReference type="InterPro" id="IPR012337">
    <property type="entry name" value="RNaseH-like_sf"/>
</dbReference>
<dbReference type="RefSeq" id="XP_065666283.1">
    <property type="nucleotide sequence ID" value="XM_065810211.1"/>
</dbReference>
<evidence type="ECO:0000259" key="2">
    <source>
        <dbReference type="Pfam" id="PF14372"/>
    </source>
</evidence>
<organism evidence="3 4">
    <name type="scientific">Hydra vulgaris</name>
    <name type="common">Hydra</name>
    <name type="synonym">Hydra attenuata</name>
    <dbReference type="NCBI Taxonomy" id="6087"/>
    <lineage>
        <taxon>Eukaryota</taxon>
        <taxon>Metazoa</taxon>
        <taxon>Cnidaria</taxon>
        <taxon>Hydrozoa</taxon>
        <taxon>Hydroidolina</taxon>
        <taxon>Anthoathecata</taxon>
        <taxon>Aplanulata</taxon>
        <taxon>Hydridae</taxon>
        <taxon>Hydra</taxon>
    </lineage>
</organism>
<name>A0ABM4CWI1_HYDVU</name>
<sequence>MAAAMSIKFDKYWGDCNMLMSIASVLDPHYKMEFLKFIFPQLYNVADSQDHLKKFCNTNSVAEKTELELYLEEKHFKCEPSTHFTFDVLGWWKVHSINKPILSMMAREILSIPLTLVASESAFSAGGRLLDSFRSSLSPKTVEALVCCASWLKDDSQEKKVDLEGGNLNVVTPTVLNSAI</sequence>
<keyword evidence="3" id="KW-1185">Reference proteome</keyword>